<protein>
    <recommendedName>
        <fullName evidence="4">Dymeclin</fullName>
    </recommendedName>
</protein>
<dbReference type="PANTHER" id="PTHR21575">
    <property type="entry name" value="PROTEIN HID1"/>
    <property type="match status" value="1"/>
</dbReference>
<dbReference type="InterPro" id="IPR026705">
    <property type="entry name" value="Hid-1/Ecm30"/>
</dbReference>
<name>A0A0C3E9X2_9AGAM</name>
<keyword evidence="3" id="KW-1185">Reference proteome</keyword>
<feature type="region of interest" description="Disordered" evidence="1">
    <location>
        <begin position="657"/>
        <end position="679"/>
    </location>
</feature>
<feature type="compositionally biased region" description="Basic and acidic residues" evidence="1">
    <location>
        <begin position="657"/>
        <end position="672"/>
    </location>
</feature>
<accession>A0A0C3E9X2</accession>
<evidence type="ECO:0000313" key="2">
    <source>
        <dbReference type="EMBL" id="KIM65119.1"/>
    </source>
</evidence>
<reference evidence="2 3" key="1">
    <citation type="submission" date="2014-04" db="EMBL/GenBank/DDBJ databases">
        <authorList>
            <consortium name="DOE Joint Genome Institute"/>
            <person name="Kuo A."/>
            <person name="Kohler A."/>
            <person name="Nagy L.G."/>
            <person name="Floudas D."/>
            <person name="Copeland A."/>
            <person name="Barry K.W."/>
            <person name="Cichocki N."/>
            <person name="Veneault-Fourrey C."/>
            <person name="LaButti K."/>
            <person name="Lindquist E.A."/>
            <person name="Lipzen A."/>
            <person name="Lundell T."/>
            <person name="Morin E."/>
            <person name="Murat C."/>
            <person name="Sun H."/>
            <person name="Tunlid A."/>
            <person name="Henrissat B."/>
            <person name="Grigoriev I.V."/>
            <person name="Hibbett D.S."/>
            <person name="Martin F."/>
            <person name="Nordberg H.P."/>
            <person name="Cantor M.N."/>
            <person name="Hua S.X."/>
        </authorList>
    </citation>
    <scope>NUCLEOTIDE SEQUENCE [LARGE SCALE GENOMIC DNA]</scope>
    <source>
        <strain evidence="2 3">Foug A</strain>
    </source>
</reference>
<feature type="compositionally biased region" description="Polar residues" evidence="1">
    <location>
        <begin position="721"/>
        <end position="731"/>
    </location>
</feature>
<sequence length="907" mass="101412">MFSKLPQQFTAPFGLFTDETKLAFRSKPDGISKLISTRHITESDAYWDQYFTLFDTPSDVFSLISPHDIRRAYLDAPENIATLIRVVTSRLFNLVSDHTFPSPQTGASVTSYASSLIKSVSTERNTTKEVLNCVRVLQRVMPVIFEVEGESNAFELEVLWKRAEVAHDDDLRAEEPQFVIEDDDNQSEHGEGTSSQSAESKPKARKTIPSLGEKLFSCINDLLFCCGFTLPAKIQIDHYKINYVIWEKGVGSTLDPGPNAQYDSNKIEVLRLLLVFLSRQIYVSPTSLFSKPSFYTLHMVRKTPRRDVLTLLCSLLNTIINSSATTNLTIASVAGKVPYNHLVFKGEDPRTALVGMCLQVLCVLSDFQSGPARDVVSGQGENVTSVPTAQTNAFRYFLAKLHRTQDFSFILDGLTNILNQQLVAANNIFPGSKKSIPYMTETIIFFWKMIELNKKFRTYVLDSEKAVDILVYLLCYGLEIKDKPQQHGLCRALSYIIQTLSAEPAFGSKLSSQVKIPIPSKWTTPGNAADFMITSVYSMVATTSGALTSLYPAFIIALSNVAPYFKNLSVIASNRLIQLFNSFANPRFLLSDESHPRLLFFMLEIFNSVIFHHLADNPNLLYAIITSHRTFQELGTFSLARGLREIRRIELAKEEQARQAEHEKRLNSKQDTDVEAGDPQAEKARLLQNECEAATARSVVESSREGTPEVDNGLDADLSSRFTISDNSLPPSSFEKARGKMRARSSESLDTGGMERFTVGVGRNGFAPTQEWVTSWQQGLPLDTVMLVISELFPKMQSLQAGRQKASTAGATSDFLRNVTLVDVLPPVPPLHPRKFLWSDASIVWLTSLIWGEIYVHGMSPLGIWNSTNVRLFFVKHTQSQSRQLTETMSNVVGGLFSPSRQRSEQP</sequence>
<evidence type="ECO:0000313" key="3">
    <source>
        <dbReference type="Proteomes" id="UP000053989"/>
    </source>
</evidence>
<dbReference type="OrthoDB" id="432953at2759"/>
<dbReference type="PANTHER" id="PTHR21575:SF12">
    <property type="entry name" value="PROTEIN HID1"/>
    <property type="match status" value="1"/>
</dbReference>
<feature type="region of interest" description="Disordered" evidence="1">
    <location>
        <begin position="178"/>
        <end position="204"/>
    </location>
</feature>
<gene>
    <name evidence="2" type="ORF">SCLCIDRAFT_1212616</name>
</gene>
<dbReference type="STRING" id="1036808.A0A0C3E9X2"/>
<evidence type="ECO:0008006" key="4">
    <source>
        <dbReference type="Google" id="ProtNLM"/>
    </source>
</evidence>
<dbReference type="FunCoup" id="A0A0C3E9X2">
    <property type="interactions" value="5"/>
</dbReference>
<dbReference type="EMBL" id="KN822024">
    <property type="protein sequence ID" value="KIM65119.1"/>
    <property type="molecule type" value="Genomic_DNA"/>
</dbReference>
<dbReference type="Proteomes" id="UP000053989">
    <property type="component" value="Unassembled WGS sequence"/>
</dbReference>
<proteinExistence type="predicted"/>
<reference evidence="3" key="2">
    <citation type="submission" date="2015-01" db="EMBL/GenBank/DDBJ databases">
        <title>Evolutionary Origins and Diversification of the Mycorrhizal Mutualists.</title>
        <authorList>
            <consortium name="DOE Joint Genome Institute"/>
            <consortium name="Mycorrhizal Genomics Consortium"/>
            <person name="Kohler A."/>
            <person name="Kuo A."/>
            <person name="Nagy L.G."/>
            <person name="Floudas D."/>
            <person name="Copeland A."/>
            <person name="Barry K.W."/>
            <person name="Cichocki N."/>
            <person name="Veneault-Fourrey C."/>
            <person name="LaButti K."/>
            <person name="Lindquist E.A."/>
            <person name="Lipzen A."/>
            <person name="Lundell T."/>
            <person name="Morin E."/>
            <person name="Murat C."/>
            <person name="Riley R."/>
            <person name="Ohm R."/>
            <person name="Sun H."/>
            <person name="Tunlid A."/>
            <person name="Henrissat B."/>
            <person name="Grigoriev I.V."/>
            <person name="Hibbett D.S."/>
            <person name="Martin F."/>
        </authorList>
    </citation>
    <scope>NUCLEOTIDE SEQUENCE [LARGE SCALE GENOMIC DNA]</scope>
    <source>
        <strain evidence="3">Foug A</strain>
    </source>
</reference>
<dbReference type="AlphaFoldDB" id="A0A0C3E9X2"/>
<organism evidence="2 3">
    <name type="scientific">Scleroderma citrinum Foug A</name>
    <dbReference type="NCBI Taxonomy" id="1036808"/>
    <lineage>
        <taxon>Eukaryota</taxon>
        <taxon>Fungi</taxon>
        <taxon>Dikarya</taxon>
        <taxon>Basidiomycota</taxon>
        <taxon>Agaricomycotina</taxon>
        <taxon>Agaricomycetes</taxon>
        <taxon>Agaricomycetidae</taxon>
        <taxon>Boletales</taxon>
        <taxon>Sclerodermatineae</taxon>
        <taxon>Sclerodermataceae</taxon>
        <taxon>Scleroderma</taxon>
    </lineage>
</organism>
<dbReference type="HOGENOM" id="CLU_007392_0_0_1"/>
<dbReference type="GO" id="GO:0016020">
    <property type="term" value="C:membrane"/>
    <property type="evidence" value="ECO:0007669"/>
    <property type="project" value="TreeGrafter"/>
</dbReference>
<evidence type="ECO:0000256" key="1">
    <source>
        <dbReference type="SAM" id="MobiDB-lite"/>
    </source>
</evidence>
<dbReference type="InParanoid" id="A0A0C3E9X2"/>
<dbReference type="GO" id="GO:0005797">
    <property type="term" value="C:Golgi medial cisterna"/>
    <property type="evidence" value="ECO:0007669"/>
    <property type="project" value="TreeGrafter"/>
</dbReference>
<dbReference type="Pfam" id="PF12722">
    <property type="entry name" value="Hid1"/>
    <property type="match status" value="1"/>
</dbReference>
<dbReference type="GO" id="GO:0000138">
    <property type="term" value="C:Golgi trans cisterna"/>
    <property type="evidence" value="ECO:0007669"/>
    <property type="project" value="TreeGrafter"/>
</dbReference>
<feature type="region of interest" description="Disordered" evidence="1">
    <location>
        <begin position="721"/>
        <end position="749"/>
    </location>
</feature>